<name>A0AAQ3KF06_9LILI</name>
<protein>
    <recommendedName>
        <fullName evidence="3">Endonuclease/exonuclease/phosphatase domain-containing protein</fullName>
    </recommendedName>
</protein>
<dbReference type="PANTHER" id="PTHR33710">
    <property type="entry name" value="BNAC02G09200D PROTEIN"/>
    <property type="match status" value="1"/>
</dbReference>
<dbReference type="AlphaFoldDB" id="A0AAQ3KF06"/>
<evidence type="ECO:0008006" key="3">
    <source>
        <dbReference type="Google" id="ProtNLM"/>
    </source>
</evidence>
<dbReference type="Gene3D" id="3.60.10.10">
    <property type="entry name" value="Endonuclease/exonuclease/phosphatase"/>
    <property type="match status" value="1"/>
</dbReference>
<proteinExistence type="predicted"/>
<evidence type="ECO:0000313" key="1">
    <source>
        <dbReference type="EMBL" id="WOL04982.1"/>
    </source>
</evidence>
<evidence type="ECO:0000313" key="2">
    <source>
        <dbReference type="Proteomes" id="UP001327560"/>
    </source>
</evidence>
<organism evidence="1 2">
    <name type="scientific">Canna indica</name>
    <name type="common">Indian-shot</name>
    <dbReference type="NCBI Taxonomy" id="4628"/>
    <lineage>
        <taxon>Eukaryota</taxon>
        <taxon>Viridiplantae</taxon>
        <taxon>Streptophyta</taxon>
        <taxon>Embryophyta</taxon>
        <taxon>Tracheophyta</taxon>
        <taxon>Spermatophyta</taxon>
        <taxon>Magnoliopsida</taxon>
        <taxon>Liliopsida</taxon>
        <taxon>Zingiberales</taxon>
        <taxon>Cannaceae</taxon>
        <taxon>Canna</taxon>
    </lineage>
</organism>
<accession>A0AAQ3KF06</accession>
<dbReference type="InterPro" id="IPR036691">
    <property type="entry name" value="Endo/exonu/phosph_ase_sf"/>
</dbReference>
<sequence length="322" mass="37963">MKREALAYLWFTVNQHKEGLDELVMNVFKDDQSITIVVMEEDGAKSLIIGIYASNNYKKRNKLWNMLGGIDTAQLPWIIIGDMNCIRNEKDKLGGRKFEYTRAIKEFNNFIEDTGLLKADFIGPKYTWSNNRKGEARVQARLDRVLFNDTWLSKNMEINESLNKLTEMERRDAEGWLTEREIMEMEVLTRRAGAIAKQIHQKWWSKARCKWVEEGEKNTRYFHNLIKIKRKKSKVEFIEDNGQRKEGDKEMADAFATWYEKLWEDTAYNNRCKEVIEELNWKKITEAEKRSLVGRFREEEFWKAACNLGRGKSLGNDETAGM</sequence>
<gene>
    <name evidence="1" type="ORF">Cni_G13705</name>
</gene>
<dbReference type="SUPFAM" id="SSF56219">
    <property type="entry name" value="DNase I-like"/>
    <property type="match status" value="1"/>
</dbReference>
<keyword evidence="2" id="KW-1185">Reference proteome</keyword>
<dbReference type="PANTHER" id="PTHR33710:SF71">
    <property type="entry name" value="ENDONUCLEASE_EXONUCLEASE_PHOSPHATASE DOMAIN-CONTAINING PROTEIN"/>
    <property type="match status" value="1"/>
</dbReference>
<reference evidence="1 2" key="1">
    <citation type="submission" date="2023-10" db="EMBL/GenBank/DDBJ databases">
        <title>Chromosome-scale genome assembly provides insights into flower coloration mechanisms of Canna indica.</title>
        <authorList>
            <person name="Li C."/>
        </authorList>
    </citation>
    <scope>NUCLEOTIDE SEQUENCE [LARGE SCALE GENOMIC DNA]</scope>
    <source>
        <tissue evidence="1">Flower</tissue>
    </source>
</reference>
<dbReference type="EMBL" id="CP136893">
    <property type="protein sequence ID" value="WOL04982.1"/>
    <property type="molecule type" value="Genomic_DNA"/>
</dbReference>
<dbReference type="Proteomes" id="UP001327560">
    <property type="component" value="Chromosome 4"/>
</dbReference>